<accession>S8BLE6</accession>
<dbReference type="Proteomes" id="UP000015100">
    <property type="component" value="Unassembled WGS sequence"/>
</dbReference>
<reference evidence="1 2" key="1">
    <citation type="journal article" date="2013" name="PLoS Genet.">
        <title>Genomic mechanisms accounting for the adaptation to parasitism in nematode-trapping fungi.</title>
        <authorList>
            <person name="Meerupati T."/>
            <person name="Andersson K.M."/>
            <person name="Friman E."/>
            <person name="Kumar D."/>
            <person name="Tunlid A."/>
            <person name="Ahren D."/>
        </authorList>
    </citation>
    <scope>NUCLEOTIDE SEQUENCE [LARGE SCALE GENOMIC DNA]</scope>
    <source>
        <strain evidence="1 2">CBS 200.50</strain>
    </source>
</reference>
<comment type="caution">
    <text evidence="1">The sequence shown here is derived from an EMBL/GenBank/DDBJ whole genome shotgun (WGS) entry which is preliminary data.</text>
</comment>
<dbReference type="EMBL" id="AQGS01000433">
    <property type="protein sequence ID" value="EPS40223.1"/>
    <property type="molecule type" value="Genomic_DNA"/>
</dbReference>
<sequence length="143" mass="16113">MAAPAASQSVTEGLTKINIPVPPGIDISKHQTPPPGYNKTSTNAGLKKRDYTAQFAYLEIFDNWWYDYNADNVQLWVDPNAGAHLFEENTNLKNRISSIKLYTHAYPGKTCLVVRTVFLLKLLIVDTERRLNRNQAYKGTGDI</sequence>
<evidence type="ECO:0000313" key="2">
    <source>
        <dbReference type="Proteomes" id="UP000015100"/>
    </source>
</evidence>
<evidence type="ECO:0000313" key="1">
    <source>
        <dbReference type="EMBL" id="EPS40223.1"/>
    </source>
</evidence>
<organism evidence="1 2">
    <name type="scientific">Dactylellina haptotyla (strain CBS 200.50)</name>
    <name type="common">Nematode-trapping fungus</name>
    <name type="synonym">Monacrosporium haptotylum</name>
    <dbReference type="NCBI Taxonomy" id="1284197"/>
    <lineage>
        <taxon>Eukaryota</taxon>
        <taxon>Fungi</taxon>
        <taxon>Dikarya</taxon>
        <taxon>Ascomycota</taxon>
        <taxon>Pezizomycotina</taxon>
        <taxon>Orbiliomycetes</taxon>
        <taxon>Orbiliales</taxon>
        <taxon>Orbiliaceae</taxon>
        <taxon>Dactylellina</taxon>
    </lineage>
</organism>
<dbReference type="AlphaFoldDB" id="S8BLE6"/>
<dbReference type="HOGENOM" id="CLU_1806099_0_0_1"/>
<gene>
    <name evidence="1" type="ORF">H072_5964</name>
</gene>
<name>S8BLE6_DACHA</name>
<proteinExistence type="predicted"/>
<reference evidence="2" key="2">
    <citation type="submission" date="2013-04" db="EMBL/GenBank/DDBJ databases">
        <title>Genomic mechanisms accounting for the adaptation to parasitism in nematode-trapping fungi.</title>
        <authorList>
            <person name="Ahren D.G."/>
        </authorList>
    </citation>
    <scope>NUCLEOTIDE SEQUENCE [LARGE SCALE GENOMIC DNA]</scope>
    <source>
        <strain evidence="2">CBS 200.50</strain>
    </source>
</reference>
<keyword evidence="2" id="KW-1185">Reference proteome</keyword>
<dbReference type="OrthoDB" id="5295703at2759"/>
<protein>
    <submittedName>
        <fullName evidence="1">Uncharacterized protein</fullName>
    </submittedName>
</protein>